<feature type="region of interest" description="Disordered" evidence="6">
    <location>
        <begin position="1"/>
        <end position="30"/>
    </location>
</feature>
<feature type="domain" description="LITAF" evidence="8">
    <location>
        <begin position="96"/>
        <end position="180"/>
    </location>
</feature>
<evidence type="ECO:0000256" key="6">
    <source>
        <dbReference type="SAM" id="MobiDB-lite"/>
    </source>
</evidence>
<comment type="caution">
    <text evidence="9">The sequence shown here is derived from an EMBL/GenBank/DDBJ whole genome shotgun (WGS) entry which is preliminary data.</text>
</comment>
<reference evidence="9" key="2">
    <citation type="submission" date="2023-06" db="EMBL/GenBank/DDBJ databases">
        <authorList>
            <consortium name="Lawrence Berkeley National Laboratory"/>
            <person name="Haridas S."/>
            <person name="Hensen N."/>
            <person name="Bonometti L."/>
            <person name="Westerberg I."/>
            <person name="Brannstrom I.O."/>
            <person name="Guillou S."/>
            <person name="Cros-Aarteil S."/>
            <person name="Calhoun S."/>
            <person name="Kuo A."/>
            <person name="Mondo S."/>
            <person name="Pangilinan J."/>
            <person name="Riley R."/>
            <person name="Labutti K."/>
            <person name="Andreopoulos B."/>
            <person name="Lipzen A."/>
            <person name="Chen C."/>
            <person name="Yanf M."/>
            <person name="Daum C."/>
            <person name="Ng V."/>
            <person name="Clum A."/>
            <person name="Steindorff A."/>
            <person name="Ohm R."/>
            <person name="Martin F."/>
            <person name="Silar P."/>
            <person name="Natvig D."/>
            <person name="Lalanne C."/>
            <person name="Gautier V."/>
            <person name="Ament-Velasquez S.L."/>
            <person name="Kruys A."/>
            <person name="Hutchinson M.I."/>
            <person name="Powell A.J."/>
            <person name="Barry K."/>
            <person name="Miller A.N."/>
            <person name="Grigoriev I.V."/>
            <person name="Debuchy R."/>
            <person name="Gladieux P."/>
            <person name="Thoren M.H."/>
            <person name="Johannesson H."/>
        </authorList>
    </citation>
    <scope>NUCLEOTIDE SEQUENCE</scope>
    <source>
        <strain evidence="9">CBS 955.72</strain>
    </source>
</reference>
<name>A0AAJ0MC47_9PEZI</name>
<comment type="similarity">
    <text evidence="2">Belongs to the CDIP1/LITAF family.</text>
</comment>
<dbReference type="AlphaFoldDB" id="A0AAJ0MC47"/>
<keyword evidence="5 7" id="KW-0472">Membrane</keyword>
<dbReference type="GO" id="GO:0008270">
    <property type="term" value="F:zinc ion binding"/>
    <property type="evidence" value="ECO:0007669"/>
    <property type="project" value="TreeGrafter"/>
</dbReference>
<reference evidence="9" key="1">
    <citation type="journal article" date="2023" name="Mol. Phylogenet. Evol.">
        <title>Genome-scale phylogeny and comparative genomics of the fungal order Sordariales.</title>
        <authorList>
            <person name="Hensen N."/>
            <person name="Bonometti L."/>
            <person name="Westerberg I."/>
            <person name="Brannstrom I.O."/>
            <person name="Guillou S."/>
            <person name="Cros-Aarteil S."/>
            <person name="Calhoun S."/>
            <person name="Haridas S."/>
            <person name="Kuo A."/>
            <person name="Mondo S."/>
            <person name="Pangilinan J."/>
            <person name="Riley R."/>
            <person name="LaButti K."/>
            <person name="Andreopoulos B."/>
            <person name="Lipzen A."/>
            <person name="Chen C."/>
            <person name="Yan M."/>
            <person name="Daum C."/>
            <person name="Ng V."/>
            <person name="Clum A."/>
            <person name="Steindorff A."/>
            <person name="Ohm R.A."/>
            <person name="Martin F."/>
            <person name="Silar P."/>
            <person name="Natvig D.O."/>
            <person name="Lalanne C."/>
            <person name="Gautier V."/>
            <person name="Ament-Velasquez S.L."/>
            <person name="Kruys A."/>
            <person name="Hutchinson M.I."/>
            <person name="Powell A.J."/>
            <person name="Barry K."/>
            <person name="Miller A.N."/>
            <person name="Grigoriev I.V."/>
            <person name="Debuchy R."/>
            <person name="Gladieux P."/>
            <person name="Hiltunen Thoren M."/>
            <person name="Johannesson H."/>
        </authorList>
    </citation>
    <scope>NUCLEOTIDE SEQUENCE</scope>
    <source>
        <strain evidence="9">CBS 955.72</strain>
    </source>
</reference>
<keyword evidence="3" id="KW-0479">Metal-binding</keyword>
<accession>A0AAJ0MC47</accession>
<dbReference type="InterPro" id="IPR006629">
    <property type="entry name" value="LITAF"/>
</dbReference>
<evidence type="ECO:0000313" key="9">
    <source>
        <dbReference type="EMBL" id="KAK3349226.1"/>
    </source>
</evidence>
<evidence type="ECO:0000313" key="10">
    <source>
        <dbReference type="Proteomes" id="UP001275084"/>
    </source>
</evidence>
<keyword evidence="10" id="KW-1185">Reference proteome</keyword>
<dbReference type="EMBL" id="JAUIQD010000005">
    <property type="protein sequence ID" value="KAK3349226.1"/>
    <property type="molecule type" value="Genomic_DNA"/>
</dbReference>
<feature type="transmembrane region" description="Helical" evidence="7">
    <location>
        <begin position="138"/>
        <end position="161"/>
    </location>
</feature>
<dbReference type="PANTHER" id="PTHR23292">
    <property type="entry name" value="LIPOPOLYSACCHARIDE-INDUCED TUMOR NECROSIS FACTOR-ALPHA FACTOR"/>
    <property type="match status" value="1"/>
</dbReference>
<protein>
    <recommendedName>
        <fullName evidence="8">LITAF domain-containing protein</fullName>
    </recommendedName>
</protein>
<organism evidence="9 10">
    <name type="scientific">Lasiosphaeria hispida</name>
    <dbReference type="NCBI Taxonomy" id="260671"/>
    <lineage>
        <taxon>Eukaryota</taxon>
        <taxon>Fungi</taxon>
        <taxon>Dikarya</taxon>
        <taxon>Ascomycota</taxon>
        <taxon>Pezizomycotina</taxon>
        <taxon>Sordariomycetes</taxon>
        <taxon>Sordariomycetidae</taxon>
        <taxon>Sordariales</taxon>
        <taxon>Lasiosphaeriaceae</taxon>
        <taxon>Lasiosphaeria</taxon>
    </lineage>
</organism>
<keyword evidence="7" id="KW-0812">Transmembrane</keyword>
<keyword evidence="4" id="KW-0862">Zinc</keyword>
<dbReference type="InterPro" id="IPR037519">
    <property type="entry name" value="LITAF_fam"/>
</dbReference>
<proteinExistence type="inferred from homology"/>
<dbReference type="Proteomes" id="UP001275084">
    <property type="component" value="Unassembled WGS sequence"/>
</dbReference>
<feature type="compositionally biased region" description="Polar residues" evidence="6">
    <location>
        <begin position="1"/>
        <end position="13"/>
    </location>
</feature>
<evidence type="ECO:0000256" key="7">
    <source>
        <dbReference type="SAM" id="Phobius"/>
    </source>
</evidence>
<sequence>MEKSQPQAGSAPTQFAAHSDSVPAQTGDAAYLATPEAAHAPALFAAPAPLPSPAGEALPPAYSATTGPAVPLQTLSPNGVGIAPKPEAPMTAEQGTLYVTPLEQLTVIEGGAPQFINCPFCYQRSKVRAQTEGTPMQIIVGILLCLLCICLACLPCCAGWFEETNFYCTKCSKIVAKRDDHGHIQVFGPPVVVPSQMV</sequence>
<evidence type="ECO:0000256" key="2">
    <source>
        <dbReference type="ARBA" id="ARBA00005975"/>
    </source>
</evidence>
<evidence type="ECO:0000256" key="1">
    <source>
        <dbReference type="ARBA" id="ARBA00004170"/>
    </source>
</evidence>
<evidence type="ECO:0000256" key="3">
    <source>
        <dbReference type="ARBA" id="ARBA00022723"/>
    </source>
</evidence>
<comment type="subcellular location">
    <subcellularLocation>
        <location evidence="1">Membrane</location>
        <topology evidence="1">Peripheral membrane protein</topology>
    </subcellularLocation>
</comment>
<dbReference type="PANTHER" id="PTHR23292:SF6">
    <property type="entry name" value="FI16602P1-RELATED"/>
    <property type="match status" value="1"/>
</dbReference>
<gene>
    <name evidence="9" type="ORF">B0T25DRAFT_237501</name>
</gene>
<evidence type="ECO:0000259" key="8">
    <source>
        <dbReference type="PROSITE" id="PS51837"/>
    </source>
</evidence>
<evidence type="ECO:0000256" key="4">
    <source>
        <dbReference type="ARBA" id="ARBA00022833"/>
    </source>
</evidence>
<dbReference type="GO" id="GO:0016020">
    <property type="term" value="C:membrane"/>
    <property type="evidence" value="ECO:0007669"/>
    <property type="project" value="UniProtKB-SubCell"/>
</dbReference>
<keyword evidence="7" id="KW-1133">Transmembrane helix</keyword>
<evidence type="ECO:0000256" key="5">
    <source>
        <dbReference type="ARBA" id="ARBA00023136"/>
    </source>
</evidence>
<dbReference type="SMART" id="SM00714">
    <property type="entry name" value="LITAF"/>
    <property type="match status" value="1"/>
</dbReference>
<dbReference type="Pfam" id="PF10601">
    <property type="entry name" value="zf-LITAF-like"/>
    <property type="match status" value="1"/>
</dbReference>
<dbReference type="PROSITE" id="PS51837">
    <property type="entry name" value="LITAF"/>
    <property type="match status" value="1"/>
</dbReference>